<proteinExistence type="predicted"/>
<name>A0AAV3ZUX2_9GAST</name>
<dbReference type="AlphaFoldDB" id="A0AAV3ZUX2"/>
<feature type="signal peptide" evidence="1">
    <location>
        <begin position="1"/>
        <end position="17"/>
    </location>
</feature>
<keyword evidence="1" id="KW-0732">Signal</keyword>
<reference evidence="2 3" key="1">
    <citation type="journal article" date="2021" name="Elife">
        <title>Chloroplast acquisition without the gene transfer in kleptoplastic sea slugs, Plakobranchus ocellatus.</title>
        <authorList>
            <person name="Maeda T."/>
            <person name="Takahashi S."/>
            <person name="Yoshida T."/>
            <person name="Shimamura S."/>
            <person name="Takaki Y."/>
            <person name="Nagai Y."/>
            <person name="Toyoda A."/>
            <person name="Suzuki Y."/>
            <person name="Arimoto A."/>
            <person name="Ishii H."/>
            <person name="Satoh N."/>
            <person name="Nishiyama T."/>
            <person name="Hasebe M."/>
            <person name="Maruyama T."/>
            <person name="Minagawa J."/>
            <person name="Obokata J."/>
            <person name="Shigenobu S."/>
        </authorList>
    </citation>
    <scope>NUCLEOTIDE SEQUENCE [LARGE SCALE GENOMIC DNA]</scope>
</reference>
<sequence length="122" mass="13672">MFGNAIIFLLTAHTMLAMTPTRQFAPTVNPLCQNLGSVCHNRAHSMGLQVGTQKDVLYDCTYTKLSSHQLHSYRLVAVNCTEEYLCTCGLDVSRGQVQALDDYYNEYLTICRQGNFPLATML</sequence>
<evidence type="ECO:0000313" key="2">
    <source>
        <dbReference type="EMBL" id="GFN98672.1"/>
    </source>
</evidence>
<organism evidence="2 3">
    <name type="scientific">Plakobranchus ocellatus</name>
    <dbReference type="NCBI Taxonomy" id="259542"/>
    <lineage>
        <taxon>Eukaryota</taxon>
        <taxon>Metazoa</taxon>
        <taxon>Spiralia</taxon>
        <taxon>Lophotrochozoa</taxon>
        <taxon>Mollusca</taxon>
        <taxon>Gastropoda</taxon>
        <taxon>Heterobranchia</taxon>
        <taxon>Euthyneura</taxon>
        <taxon>Panpulmonata</taxon>
        <taxon>Sacoglossa</taxon>
        <taxon>Placobranchoidea</taxon>
        <taxon>Plakobranchidae</taxon>
        <taxon>Plakobranchus</taxon>
    </lineage>
</organism>
<accession>A0AAV3ZUX2</accession>
<evidence type="ECO:0000313" key="3">
    <source>
        <dbReference type="Proteomes" id="UP000735302"/>
    </source>
</evidence>
<dbReference type="EMBL" id="BLXT01002861">
    <property type="protein sequence ID" value="GFN98672.1"/>
    <property type="molecule type" value="Genomic_DNA"/>
</dbReference>
<feature type="chain" id="PRO_5043696898" evidence="1">
    <location>
        <begin position="18"/>
        <end position="122"/>
    </location>
</feature>
<protein>
    <submittedName>
        <fullName evidence="2">Uncharacterized protein</fullName>
    </submittedName>
</protein>
<keyword evidence="3" id="KW-1185">Reference proteome</keyword>
<dbReference type="Proteomes" id="UP000735302">
    <property type="component" value="Unassembled WGS sequence"/>
</dbReference>
<comment type="caution">
    <text evidence="2">The sequence shown here is derived from an EMBL/GenBank/DDBJ whole genome shotgun (WGS) entry which is preliminary data.</text>
</comment>
<gene>
    <name evidence="2" type="ORF">PoB_002517800</name>
</gene>
<evidence type="ECO:0000256" key="1">
    <source>
        <dbReference type="SAM" id="SignalP"/>
    </source>
</evidence>